<gene>
    <name evidence="2" type="ORF">SOCE26_034940</name>
</gene>
<evidence type="ECO:0000313" key="2">
    <source>
        <dbReference type="EMBL" id="AUX42067.1"/>
    </source>
</evidence>
<name>A0A2L0ERX1_SORCE</name>
<organism evidence="2 3">
    <name type="scientific">Sorangium cellulosum</name>
    <name type="common">Polyangium cellulosum</name>
    <dbReference type="NCBI Taxonomy" id="56"/>
    <lineage>
        <taxon>Bacteria</taxon>
        <taxon>Pseudomonadati</taxon>
        <taxon>Myxococcota</taxon>
        <taxon>Polyangia</taxon>
        <taxon>Polyangiales</taxon>
        <taxon>Polyangiaceae</taxon>
        <taxon>Sorangium</taxon>
    </lineage>
</organism>
<dbReference type="EMBL" id="CP012673">
    <property type="protein sequence ID" value="AUX42067.1"/>
    <property type="molecule type" value="Genomic_DNA"/>
</dbReference>
<reference evidence="2 3" key="1">
    <citation type="submission" date="2015-09" db="EMBL/GenBank/DDBJ databases">
        <title>Sorangium comparison.</title>
        <authorList>
            <person name="Zaburannyi N."/>
            <person name="Bunk B."/>
            <person name="Overmann J."/>
            <person name="Mueller R."/>
        </authorList>
    </citation>
    <scope>NUCLEOTIDE SEQUENCE [LARGE SCALE GENOMIC DNA]</scope>
    <source>
        <strain evidence="2 3">So ce26</strain>
    </source>
</reference>
<evidence type="ECO:0000256" key="1">
    <source>
        <dbReference type="SAM" id="MobiDB-lite"/>
    </source>
</evidence>
<dbReference type="RefSeq" id="WP_159396993.1">
    <property type="nucleotide sequence ID" value="NZ_CP012673.1"/>
</dbReference>
<protein>
    <submittedName>
        <fullName evidence="2">Uncharacterized protein</fullName>
    </submittedName>
</protein>
<proteinExistence type="predicted"/>
<feature type="region of interest" description="Disordered" evidence="1">
    <location>
        <begin position="26"/>
        <end position="90"/>
    </location>
</feature>
<accession>A0A2L0ERX1</accession>
<dbReference type="Proteomes" id="UP000238348">
    <property type="component" value="Chromosome"/>
</dbReference>
<sequence length="121" mass="12875">MTLVDLLLLALFLLFALISWRGAALGGTRERRRDGGTPPRAPYGGTPRAPRDEIATGRPARGAPPPAAQNGAPSPTGGSDAGAGTRAPRRMMLRNALRHRGSLRQAFALAEILDRRLDRDG</sequence>
<evidence type="ECO:0000313" key="3">
    <source>
        <dbReference type="Proteomes" id="UP000238348"/>
    </source>
</evidence>
<dbReference type="AlphaFoldDB" id="A0A2L0ERX1"/>